<dbReference type="EMBL" id="KE345789">
    <property type="protein sequence ID" value="EXC16233.1"/>
    <property type="molecule type" value="Genomic_DNA"/>
</dbReference>
<keyword evidence="1 3" id="KW-0853">WD repeat</keyword>
<evidence type="ECO:0000256" key="2">
    <source>
        <dbReference type="ARBA" id="ARBA00022737"/>
    </source>
</evidence>
<evidence type="ECO:0000256" key="4">
    <source>
        <dbReference type="SAM" id="MobiDB-lite"/>
    </source>
</evidence>
<keyword evidence="6" id="KW-1185">Reference proteome</keyword>
<dbReference type="InterPro" id="IPR015943">
    <property type="entry name" value="WD40/YVTN_repeat-like_dom_sf"/>
</dbReference>
<accession>W9S571</accession>
<dbReference type="PANTHER" id="PTHR14107">
    <property type="entry name" value="WD REPEAT PROTEIN"/>
    <property type="match status" value="1"/>
</dbReference>
<dbReference type="Proteomes" id="UP000030645">
    <property type="component" value="Unassembled WGS sequence"/>
</dbReference>
<dbReference type="eggNOG" id="KOG2394">
    <property type="taxonomic scope" value="Eukaryota"/>
</dbReference>
<dbReference type="InterPro" id="IPR051362">
    <property type="entry name" value="WD_repeat_creC_regulators"/>
</dbReference>
<dbReference type="AlphaFoldDB" id="W9S571"/>
<dbReference type="PROSITE" id="PS50082">
    <property type="entry name" value="WD_REPEATS_2"/>
    <property type="match status" value="2"/>
</dbReference>
<organism evidence="5 6">
    <name type="scientific">Morus notabilis</name>
    <dbReference type="NCBI Taxonomy" id="981085"/>
    <lineage>
        <taxon>Eukaryota</taxon>
        <taxon>Viridiplantae</taxon>
        <taxon>Streptophyta</taxon>
        <taxon>Embryophyta</taxon>
        <taxon>Tracheophyta</taxon>
        <taxon>Spermatophyta</taxon>
        <taxon>Magnoliopsida</taxon>
        <taxon>eudicotyledons</taxon>
        <taxon>Gunneridae</taxon>
        <taxon>Pentapetalae</taxon>
        <taxon>rosids</taxon>
        <taxon>fabids</taxon>
        <taxon>Rosales</taxon>
        <taxon>Moraceae</taxon>
        <taxon>Moreae</taxon>
        <taxon>Morus</taxon>
    </lineage>
</organism>
<gene>
    <name evidence="5" type="ORF">L484_024405</name>
</gene>
<dbReference type="Pfam" id="PF00400">
    <property type="entry name" value="WD40"/>
    <property type="match status" value="2"/>
</dbReference>
<dbReference type="SMART" id="SM00320">
    <property type="entry name" value="WD40"/>
    <property type="match status" value="5"/>
</dbReference>
<keyword evidence="2" id="KW-0677">Repeat</keyword>
<evidence type="ECO:0000313" key="5">
    <source>
        <dbReference type="EMBL" id="EXC16233.1"/>
    </source>
</evidence>
<dbReference type="PANTHER" id="PTHR14107:SF16">
    <property type="entry name" value="AT02583P"/>
    <property type="match status" value="1"/>
</dbReference>
<evidence type="ECO:0000256" key="3">
    <source>
        <dbReference type="PROSITE-ProRule" id="PRU00221"/>
    </source>
</evidence>
<dbReference type="STRING" id="981085.W9S571"/>
<name>W9S571_9ROSA</name>
<dbReference type="Gene3D" id="2.130.10.10">
    <property type="entry name" value="YVTN repeat-like/Quinoprotein amine dehydrogenase"/>
    <property type="match status" value="1"/>
</dbReference>
<feature type="repeat" description="WD" evidence="3">
    <location>
        <begin position="384"/>
        <end position="425"/>
    </location>
</feature>
<reference evidence="6" key="1">
    <citation type="submission" date="2013-01" db="EMBL/GenBank/DDBJ databases">
        <title>Draft Genome Sequence of a Mulberry Tree, Morus notabilis C.K. Schneid.</title>
        <authorList>
            <person name="He N."/>
            <person name="Zhao S."/>
        </authorList>
    </citation>
    <scope>NUCLEOTIDE SEQUENCE</scope>
</reference>
<dbReference type="InterPro" id="IPR001680">
    <property type="entry name" value="WD40_rpt"/>
</dbReference>
<proteinExistence type="predicted"/>
<feature type="repeat" description="WD" evidence="3">
    <location>
        <begin position="349"/>
        <end position="374"/>
    </location>
</feature>
<protein>
    <submittedName>
        <fullName evidence="5">Putative catabolite repression protein creC</fullName>
    </submittedName>
</protein>
<evidence type="ECO:0000256" key="1">
    <source>
        <dbReference type="ARBA" id="ARBA00022574"/>
    </source>
</evidence>
<evidence type="ECO:0000313" key="6">
    <source>
        <dbReference type="Proteomes" id="UP000030645"/>
    </source>
</evidence>
<feature type="region of interest" description="Disordered" evidence="4">
    <location>
        <begin position="573"/>
        <end position="593"/>
    </location>
</feature>
<dbReference type="InterPro" id="IPR036322">
    <property type="entry name" value="WD40_repeat_dom_sf"/>
</dbReference>
<sequence>MINSANGMMSTAAAASSSSASGNAQSPGLKTYFKTPEGRYKLHYEKTHPSGFLHYTHGKTVTQVTLAHLKDKPSPSTPPASSSTFGASTGVRSAAARFLISSNGSRALSFVGGNGGSKSVNASKVGSLGVSSSTSVSSTSNFDGKGTYLIFNVGDAIFISDLNSQDKDPIKSIHFNNSNPICHAFDQDAKDGHDLIIGLSSGDVYSVSLRQQLQDVGKKLVGAQHYNKDGSVNNRQGGVLDCLLLLVPLAKQHDITMIFAAIFVLVGHNSSEGRCTSVAWVPGGDGAFVVSHTDGNLYVYEKASYHVSKDGAGDSSFPVIKDQTQFSVSHARYSKSNPVARWHICQGSINSIAFSTDGTYLATVGRDGYLRVFDYSREQLVCGGKSYYGALLCCAWSVDGKYILTGGEDDLVQVWSMEERRVVARGEGHNSWVSGVAFDSYWSSPNSGGTENVTYRFGSVGQDTQLLLWELEVEEIAVPVRRLPGGSPTYSAGSQSSHWDSVCPIGTLQPAPSMRDIPKLSPLVAHRVHTEPLSGLIFTQESVLTVCREGHIKIWIRPGVADNQSNNAETVLSTSLKEKPSLSSKVGNSSYKQ</sequence>
<dbReference type="SUPFAM" id="SSF50978">
    <property type="entry name" value="WD40 repeat-like"/>
    <property type="match status" value="1"/>
</dbReference>